<dbReference type="InterPro" id="IPR007409">
    <property type="entry name" value="Restrct_endonuc_type1_HsdR_N"/>
</dbReference>
<dbReference type="InterPro" id="IPR022625">
    <property type="entry name" value="TypeI_RM_Rsu_C"/>
</dbReference>
<comment type="caution">
    <text evidence="12">The sequence shown here is derived from an EMBL/GenBank/DDBJ whole genome shotgun (WGS) entry which is preliminary data.</text>
</comment>
<evidence type="ECO:0000313" key="13">
    <source>
        <dbReference type="Proteomes" id="UP000239263"/>
    </source>
</evidence>
<proteinExistence type="inferred from homology"/>
<dbReference type="Proteomes" id="UP000239263">
    <property type="component" value="Unassembled WGS sequence"/>
</dbReference>
<keyword evidence="8 10" id="KW-0067">ATP-binding</keyword>
<protein>
    <recommendedName>
        <fullName evidence="10">Type I restriction enzyme endonuclease subunit</fullName>
        <shortName evidence="10">R protein</shortName>
        <ecNumber evidence="10">3.1.21.3</ecNumber>
    </recommendedName>
</protein>
<dbReference type="InterPro" id="IPR051268">
    <property type="entry name" value="Type-I_R_enzyme_R_subunit"/>
</dbReference>
<dbReference type="EMBL" id="MSCO01000001">
    <property type="protein sequence ID" value="PQJ89895.1"/>
    <property type="molecule type" value="Genomic_DNA"/>
</dbReference>
<reference evidence="12 13" key="1">
    <citation type="submission" date="2016-12" db="EMBL/GenBank/DDBJ databases">
        <title>Diversity of luminous bacteria.</title>
        <authorList>
            <person name="Yoshizawa S."/>
            <person name="Kogure K."/>
        </authorList>
    </citation>
    <scope>NUCLEOTIDE SEQUENCE [LARGE SCALE GENOMIC DNA]</scope>
    <source>
        <strain evidence="12 13">ATCC 33715</strain>
    </source>
</reference>
<dbReference type="CDD" id="cd18800">
    <property type="entry name" value="SF2_C_EcoR124I-like"/>
    <property type="match status" value="1"/>
</dbReference>
<keyword evidence="3" id="KW-0540">Nuclease</keyword>
<evidence type="ECO:0000256" key="3">
    <source>
        <dbReference type="ARBA" id="ARBA00022722"/>
    </source>
</evidence>
<evidence type="ECO:0000256" key="1">
    <source>
        <dbReference type="ARBA" id="ARBA00000851"/>
    </source>
</evidence>
<evidence type="ECO:0000256" key="6">
    <source>
        <dbReference type="ARBA" id="ARBA00022759"/>
    </source>
</evidence>
<dbReference type="Gene3D" id="3.40.50.300">
    <property type="entry name" value="P-loop containing nucleotide triphosphate hydrolases"/>
    <property type="match status" value="2"/>
</dbReference>
<dbReference type="Pfam" id="PF22679">
    <property type="entry name" value="T1R_D3-like"/>
    <property type="match status" value="1"/>
</dbReference>
<evidence type="ECO:0000259" key="11">
    <source>
        <dbReference type="PROSITE" id="PS51192"/>
    </source>
</evidence>
<evidence type="ECO:0000313" key="12">
    <source>
        <dbReference type="EMBL" id="PQJ89895.1"/>
    </source>
</evidence>
<keyword evidence="7 10" id="KW-0378">Hydrolase</keyword>
<dbReference type="Pfam" id="PF12008">
    <property type="entry name" value="EcoR124_C"/>
    <property type="match status" value="1"/>
</dbReference>
<dbReference type="GO" id="GO:0003677">
    <property type="term" value="F:DNA binding"/>
    <property type="evidence" value="ECO:0007669"/>
    <property type="project" value="UniProtKB-KW"/>
</dbReference>
<dbReference type="Gene3D" id="3.90.1570.50">
    <property type="match status" value="1"/>
</dbReference>
<evidence type="ECO:0000256" key="9">
    <source>
        <dbReference type="ARBA" id="ARBA00023125"/>
    </source>
</evidence>
<organism evidence="12 13">
    <name type="scientific">Aliivibrio sifiae</name>
    <dbReference type="NCBI Taxonomy" id="566293"/>
    <lineage>
        <taxon>Bacteria</taxon>
        <taxon>Pseudomonadati</taxon>
        <taxon>Pseudomonadota</taxon>
        <taxon>Gammaproteobacteria</taxon>
        <taxon>Vibrionales</taxon>
        <taxon>Vibrionaceae</taxon>
        <taxon>Aliivibrio</taxon>
    </lineage>
</organism>
<dbReference type="PANTHER" id="PTHR30195">
    <property type="entry name" value="TYPE I SITE-SPECIFIC DEOXYRIBONUCLEASE PROTEIN SUBUNIT M AND R"/>
    <property type="match status" value="1"/>
</dbReference>
<dbReference type="SUPFAM" id="SSF52540">
    <property type="entry name" value="P-loop containing nucleoside triphosphate hydrolases"/>
    <property type="match status" value="2"/>
</dbReference>
<evidence type="ECO:0000256" key="2">
    <source>
        <dbReference type="ARBA" id="ARBA00008598"/>
    </source>
</evidence>
<evidence type="ECO:0000256" key="7">
    <source>
        <dbReference type="ARBA" id="ARBA00022801"/>
    </source>
</evidence>
<evidence type="ECO:0000256" key="5">
    <source>
        <dbReference type="ARBA" id="ARBA00022747"/>
    </source>
</evidence>
<comment type="function">
    <text evidence="10">Subunit R is required for both nuclease and ATPase activities, but not for modification.</text>
</comment>
<dbReference type="PROSITE" id="PS51192">
    <property type="entry name" value="HELICASE_ATP_BIND_1"/>
    <property type="match status" value="1"/>
</dbReference>
<evidence type="ECO:0000256" key="8">
    <source>
        <dbReference type="ARBA" id="ARBA00022840"/>
    </source>
</evidence>
<comment type="similarity">
    <text evidence="2 10">Belongs to the HsdR family.</text>
</comment>
<dbReference type="CDD" id="cd22332">
    <property type="entry name" value="HsdR_N"/>
    <property type="match status" value="1"/>
</dbReference>
<dbReference type="GO" id="GO:0009307">
    <property type="term" value="P:DNA restriction-modification system"/>
    <property type="evidence" value="ECO:0007669"/>
    <property type="project" value="UniProtKB-KW"/>
</dbReference>
<dbReference type="PANTHER" id="PTHR30195:SF16">
    <property type="entry name" value="TYPE I RESTRICTION ENZYME ENDONUCLEASE SUBUNIT"/>
    <property type="match status" value="1"/>
</dbReference>
<dbReference type="Gene3D" id="1.20.58.910">
    <property type="match status" value="1"/>
</dbReference>
<gene>
    <name evidence="12" type="ORF">BTO22_10000</name>
</gene>
<comment type="catalytic activity">
    <reaction evidence="1 10">
        <text>Endonucleolytic cleavage of DNA to give random double-stranded fragments with terminal 5'-phosphates, ATP is simultaneously hydrolyzed.</text>
        <dbReference type="EC" id="3.1.21.3"/>
    </reaction>
</comment>
<dbReference type="Pfam" id="PF18766">
    <property type="entry name" value="SWI2_SNF2"/>
    <property type="match status" value="1"/>
</dbReference>
<dbReference type="SMART" id="SM00487">
    <property type="entry name" value="DEXDc"/>
    <property type="match status" value="1"/>
</dbReference>
<name>A0A2S7XFH5_9GAMM</name>
<keyword evidence="9 10" id="KW-0238">DNA-binding</keyword>
<dbReference type="InterPro" id="IPR055180">
    <property type="entry name" value="HsdR_RecA-like_helicase_dom_2"/>
</dbReference>
<sequence length="966" mass="111166">MAYQSEQQLEDKLIVQLSTQGFEVVTLADNTALEANLKTQLEKVNNCTLSEREFTQVLGKLEKGNIFTKAKTLRDQLDITLDNGDSRHLTLLFENIDPSAQKNVYQVAQQITVKGIYTNRYDVTILVNGLPLVQIELKRRGIELKEAFNQVKRYQKHSYHSNHGLFNFIQLFVISNGVNTQYFANNSDMSAKQTFDWTDVTNKRISQLFDFSKVFLQPDHLTAMLSKYIVLNETEKCLMVLRPYQFYAVEAIVNQVNNTTKNGYIWHTTGSGKTLTSFKAAQIMTTLSRVDKVVFVVDRKDLDYQTALEFNAFSKGCVDSTENTNMLFHQFIDKPLKGKKINEYRNSKLIVTTLQKLNSVISKSRYLKEMESLKDKRIVFIFDECHRSQFGDTHKSLIEFFKGAQLFGFTGTPIFAENAVAKNSVKKTTKDLFDERLHAYVIVDAIRDQNVLKFAIEYVGRYQYKTGSKNTLDIDVEDIDTKELLSSPERLDKITDYIIANHNRKTHSRAYNAMLCVSGIPELIQYYELFAKKKAEGKHTLKIATIFSYEANEEEEYELGGSDAVEIKEAAAKYLNNTDAVKLHSRDKLEAFMADYNAMFGSSYTTKDYQSFDKYYKNLSQRVKDKEIDILLVVNMFLTGFDAKCLNTLYVDKNLKHHGLIQAFSRPNRLLDEKKSHGNIVCFRNLKKAADEAFTLFSNKQPKEVIETPAYNELLADFDKAYGALMVITPTPDSVDDLPDEDAQKLFVLQFRKLMQLKNMLSNFADFDIASTGMDEQEFQDFTSKYADLSRQIREGSTKEKVSILDDVDFELELLHRDEINVAYILHLLRELHGEDSEEAKVKKRQVIANLVSTDPTLLSKKELIERFMNEHLDGIPAQVNVEEEFEFFWEKEKRLALEKMAIEEKLNQGKLESLVSRYETSEVMPLRDDFVATLESKPTILQRKKIVGRLTEKFKGFVDTFIGGF</sequence>
<comment type="subunit">
    <text evidence="10">The type I restriction/modification system is composed of three polypeptides R, M and S.</text>
</comment>
<dbReference type="InterPro" id="IPR040980">
    <property type="entry name" value="SWI2_SNF2"/>
</dbReference>
<dbReference type="EC" id="3.1.21.3" evidence="10"/>
<dbReference type="OrthoDB" id="9758243at2"/>
<dbReference type="RefSeq" id="WP_105055344.1">
    <property type="nucleotide sequence ID" value="NZ_CAWNRT010000001.1"/>
</dbReference>
<dbReference type="InterPro" id="IPR004473">
    <property type="entry name" value="Restrct_endonuc_typeI_HsdR"/>
</dbReference>
<dbReference type="NCBIfam" id="TIGR00348">
    <property type="entry name" value="hsdR"/>
    <property type="match status" value="1"/>
</dbReference>
<accession>A0A2S7XFH5</accession>
<dbReference type="GO" id="GO:0005524">
    <property type="term" value="F:ATP binding"/>
    <property type="evidence" value="ECO:0007669"/>
    <property type="project" value="UniProtKB-KW"/>
</dbReference>
<dbReference type="Pfam" id="PF04313">
    <property type="entry name" value="HSDR_N"/>
    <property type="match status" value="1"/>
</dbReference>
<keyword evidence="5 10" id="KW-0680">Restriction system</keyword>
<evidence type="ECO:0000256" key="10">
    <source>
        <dbReference type="RuleBase" id="RU364115"/>
    </source>
</evidence>
<dbReference type="AlphaFoldDB" id="A0A2S7XFH5"/>
<evidence type="ECO:0000256" key="4">
    <source>
        <dbReference type="ARBA" id="ARBA00022741"/>
    </source>
</evidence>
<dbReference type="InterPro" id="IPR027417">
    <property type="entry name" value="P-loop_NTPase"/>
</dbReference>
<dbReference type="InterPro" id="IPR014001">
    <property type="entry name" value="Helicase_ATP-bd"/>
</dbReference>
<feature type="domain" description="Helicase ATP-binding" evidence="11">
    <location>
        <begin position="254"/>
        <end position="431"/>
    </location>
</feature>
<keyword evidence="6" id="KW-0255">Endonuclease</keyword>
<keyword evidence="4 10" id="KW-0547">Nucleotide-binding</keyword>
<dbReference type="GO" id="GO:0009035">
    <property type="term" value="F:type I site-specific deoxyribonuclease activity"/>
    <property type="evidence" value="ECO:0007669"/>
    <property type="project" value="UniProtKB-EC"/>
</dbReference>